<dbReference type="AlphaFoldDB" id="A5C5C6"/>
<reference evidence="2" key="1">
    <citation type="journal article" date="2007" name="PLoS ONE">
        <title>The first genome sequence of an elite grapevine cultivar (Pinot noir Vitis vinifera L.): coping with a highly heterozygous genome.</title>
        <authorList>
            <person name="Velasco R."/>
            <person name="Zharkikh A."/>
            <person name="Troggio M."/>
            <person name="Cartwright D.A."/>
            <person name="Cestaro A."/>
            <person name="Pruss D."/>
            <person name="Pindo M."/>
            <person name="FitzGerald L.M."/>
            <person name="Vezzulli S."/>
            <person name="Reid J."/>
            <person name="Malacarne G."/>
            <person name="Iliev D."/>
            <person name="Coppola G."/>
            <person name="Wardell B."/>
            <person name="Micheletti D."/>
            <person name="Macalma T."/>
            <person name="Facci M."/>
            <person name="Mitchell J.T."/>
            <person name="Perazzolli M."/>
            <person name="Eldredge G."/>
            <person name="Gatto P."/>
            <person name="Oyzerski R."/>
            <person name="Moretto M."/>
            <person name="Gutin N."/>
            <person name="Stefanini M."/>
            <person name="Chen Y."/>
            <person name="Segala C."/>
            <person name="Davenport C."/>
            <person name="Dematte L."/>
            <person name="Mraz A."/>
            <person name="Battilana J."/>
            <person name="Stormo K."/>
            <person name="Costa F."/>
            <person name="Tao Q."/>
            <person name="Si-Ammour A."/>
            <person name="Harkins T."/>
            <person name="Lackey A."/>
            <person name="Perbost C."/>
            <person name="Taillon B."/>
            <person name="Stella A."/>
            <person name="Solovyev V."/>
            <person name="Fawcett J.A."/>
            <person name="Sterck L."/>
            <person name="Vandepoele K."/>
            <person name="Grando S.M."/>
            <person name="Toppo S."/>
            <person name="Moser C."/>
            <person name="Lanchbury J."/>
            <person name="Bogden R."/>
            <person name="Skolnick M."/>
            <person name="Sgaramella V."/>
            <person name="Bhatnagar S.K."/>
            <person name="Fontana P."/>
            <person name="Gutin A."/>
            <person name="Van de Peer Y."/>
            <person name="Salamini F."/>
            <person name="Viola R."/>
        </authorList>
    </citation>
    <scope>NUCLEOTIDE SEQUENCE</scope>
</reference>
<evidence type="ECO:0000256" key="1">
    <source>
        <dbReference type="SAM" id="MobiDB-lite"/>
    </source>
</evidence>
<accession>A5C5C6</accession>
<dbReference type="EMBL" id="AM482906">
    <property type="protein sequence ID" value="CAN77612.1"/>
    <property type="molecule type" value="Genomic_DNA"/>
</dbReference>
<organism evidence="2">
    <name type="scientific">Vitis vinifera</name>
    <name type="common">Grape</name>
    <dbReference type="NCBI Taxonomy" id="29760"/>
    <lineage>
        <taxon>Eukaryota</taxon>
        <taxon>Viridiplantae</taxon>
        <taxon>Streptophyta</taxon>
        <taxon>Embryophyta</taxon>
        <taxon>Tracheophyta</taxon>
        <taxon>Spermatophyta</taxon>
        <taxon>Magnoliopsida</taxon>
        <taxon>eudicotyledons</taxon>
        <taxon>Gunneridae</taxon>
        <taxon>Pentapetalae</taxon>
        <taxon>rosids</taxon>
        <taxon>Vitales</taxon>
        <taxon>Vitaceae</taxon>
        <taxon>Viteae</taxon>
        <taxon>Vitis</taxon>
    </lineage>
</organism>
<feature type="region of interest" description="Disordered" evidence="1">
    <location>
        <begin position="1"/>
        <end position="46"/>
    </location>
</feature>
<sequence length="91" mass="9842">MVRRSDVEDGGGPTTADVLGQIDDEDGHDGAAVEKTKNVGDGDGYKRMEESCRGGRWRVACGSGHGRIKGEVQREIRGKGVAPKRKNKENF</sequence>
<name>A5C5C6_VITVI</name>
<evidence type="ECO:0000313" key="2">
    <source>
        <dbReference type="EMBL" id="CAN77612.1"/>
    </source>
</evidence>
<gene>
    <name evidence="2" type="ORF">VITISV_036931</name>
</gene>
<protein>
    <submittedName>
        <fullName evidence="2">Uncharacterized protein</fullName>
    </submittedName>
</protein>
<feature type="compositionally biased region" description="Basic and acidic residues" evidence="1">
    <location>
        <begin position="28"/>
        <end position="46"/>
    </location>
</feature>
<proteinExistence type="predicted"/>